<dbReference type="SUPFAM" id="SSF55804">
    <property type="entry name" value="Phoshotransferase/anion transport protein"/>
    <property type="match status" value="1"/>
</dbReference>
<protein>
    <submittedName>
        <fullName evidence="2">Putative PTS IIA-like nitrogen-regulatory protein PtsN</fullName>
    </submittedName>
</protein>
<dbReference type="STRING" id="452637.Oter_1280"/>
<dbReference type="eggNOG" id="COG1762">
    <property type="taxonomic scope" value="Bacteria"/>
</dbReference>
<gene>
    <name evidence="2" type="ordered locus">Oter_1280</name>
</gene>
<feature type="domain" description="PTS EIIA type-2" evidence="1">
    <location>
        <begin position="4"/>
        <end position="148"/>
    </location>
</feature>
<dbReference type="AlphaFoldDB" id="B1ZR78"/>
<dbReference type="Pfam" id="PF00359">
    <property type="entry name" value="PTS_EIIA_2"/>
    <property type="match status" value="1"/>
</dbReference>
<accession>B1ZR78</accession>
<dbReference type="RefSeq" id="WP_012374103.1">
    <property type="nucleotide sequence ID" value="NC_010571.1"/>
</dbReference>
<evidence type="ECO:0000313" key="3">
    <source>
        <dbReference type="Proteomes" id="UP000007013"/>
    </source>
</evidence>
<dbReference type="Gene3D" id="3.40.930.10">
    <property type="entry name" value="Mannitol-specific EII, Chain A"/>
    <property type="match status" value="1"/>
</dbReference>
<evidence type="ECO:0000313" key="2">
    <source>
        <dbReference type="EMBL" id="ACB74565.1"/>
    </source>
</evidence>
<reference evidence="2 3" key="1">
    <citation type="journal article" date="2011" name="J. Bacteriol.">
        <title>Genome sequence of the verrucomicrobium Opitutus terrae PB90-1, an abundant inhabitant of rice paddy soil ecosystems.</title>
        <authorList>
            <person name="van Passel M.W."/>
            <person name="Kant R."/>
            <person name="Palva A."/>
            <person name="Copeland A."/>
            <person name="Lucas S."/>
            <person name="Lapidus A."/>
            <person name="Glavina del Rio T."/>
            <person name="Pitluck S."/>
            <person name="Goltsman E."/>
            <person name="Clum A."/>
            <person name="Sun H."/>
            <person name="Schmutz J."/>
            <person name="Larimer F.W."/>
            <person name="Land M.L."/>
            <person name="Hauser L."/>
            <person name="Kyrpides N."/>
            <person name="Mikhailova N."/>
            <person name="Richardson P.P."/>
            <person name="Janssen P.H."/>
            <person name="de Vos W.M."/>
            <person name="Smidt H."/>
        </authorList>
    </citation>
    <scope>NUCLEOTIDE SEQUENCE [LARGE SCALE GENOMIC DNA]</scope>
    <source>
        <strain evidence="3">DSM 11246 / JCM 15787 / PB90-1</strain>
    </source>
</reference>
<dbReference type="HOGENOM" id="CLU_1546086_0_0_0"/>
<keyword evidence="3" id="KW-1185">Reference proteome</keyword>
<dbReference type="PROSITE" id="PS51094">
    <property type="entry name" value="PTS_EIIA_TYPE_2"/>
    <property type="match status" value="1"/>
</dbReference>
<proteinExistence type="predicted"/>
<sequence length="173" mass="18725">MTLADLTRDRLCVPACRGRDATSVLLELSLAFAEAGVVSDSLSLYNAALNEYFLTDRDVLGSVAYPVCRLSAIEAPVFAVARSREPYTWRDGFSSVRWVFLILTPQVQSRRLSRLLAAISELAHDDAALASLALAGNRDELLERLRTVELPGGEPLTPGLAANLDPALPATRS</sequence>
<dbReference type="InterPro" id="IPR016152">
    <property type="entry name" value="PTrfase/Anion_transptr"/>
</dbReference>
<dbReference type="InterPro" id="IPR002178">
    <property type="entry name" value="PTS_EIIA_type-2_dom"/>
</dbReference>
<dbReference type="Proteomes" id="UP000007013">
    <property type="component" value="Chromosome"/>
</dbReference>
<dbReference type="EMBL" id="CP001032">
    <property type="protein sequence ID" value="ACB74565.1"/>
    <property type="molecule type" value="Genomic_DNA"/>
</dbReference>
<evidence type="ECO:0000259" key="1">
    <source>
        <dbReference type="PROSITE" id="PS51094"/>
    </source>
</evidence>
<dbReference type="OrthoDB" id="9782569at2"/>
<organism evidence="2 3">
    <name type="scientific">Opitutus terrae (strain DSM 11246 / JCM 15787 / PB90-1)</name>
    <dbReference type="NCBI Taxonomy" id="452637"/>
    <lineage>
        <taxon>Bacteria</taxon>
        <taxon>Pseudomonadati</taxon>
        <taxon>Verrucomicrobiota</taxon>
        <taxon>Opitutia</taxon>
        <taxon>Opitutales</taxon>
        <taxon>Opitutaceae</taxon>
        <taxon>Opitutus</taxon>
    </lineage>
</organism>
<dbReference type="KEGG" id="ote:Oter_1280"/>
<name>B1ZR78_OPITP</name>